<dbReference type="EMBL" id="AP019564">
    <property type="protein sequence ID" value="BBJ32454.1"/>
    <property type="molecule type" value="Genomic_DNA"/>
</dbReference>
<keyword evidence="2" id="KW-1185">Reference proteome</keyword>
<protein>
    <submittedName>
        <fullName evidence="1">Uncharacterized protein</fullName>
    </submittedName>
</protein>
<evidence type="ECO:0000313" key="2">
    <source>
        <dbReference type="Proteomes" id="UP000321183"/>
    </source>
</evidence>
<proteinExistence type="predicted"/>
<sequence length="85" mass="9334">MSKDGQDDKNVNNDEISTQLYSGAQVKNVINKIICRINAFNPTEIQQLKSSAASISTEGVDPEIAKELKALIASIVEKEKEEKNV</sequence>
<dbReference type="RefSeq" id="WP_032139682.1">
    <property type="nucleotide sequence ID" value="NZ_AP019564.1"/>
</dbReference>
<organism evidence="1 2">
    <name type="scientific">Rickettsia asiatica</name>
    <dbReference type="NCBI Taxonomy" id="238800"/>
    <lineage>
        <taxon>Bacteria</taxon>
        <taxon>Pseudomonadati</taxon>
        <taxon>Pseudomonadota</taxon>
        <taxon>Alphaproteobacteria</taxon>
        <taxon>Rickettsiales</taxon>
        <taxon>Rickettsiaceae</taxon>
        <taxon>Rickettsieae</taxon>
        <taxon>Rickettsia</taxon>
        <taxon>spotted fever group</taxon>
    </lineage>
</organism>
<dbReference type="AlphaFoldDB" id="A0A510GBZ1"/>
<keyword evidence="1" id="KW-0614">Plasmid</keyword>
<name>A0A510GBZ1_9RICK</name>
<reference evidence="1 2" key="1">
    <citation type="submission" date="2019-04" db="EMBL/GenBank/DDBJ databases">
        <title>Draft genome sequence of Rickettsia asiatica Maytaro1284.</title>
        <authorList>
            <person name="Thu M."/>
            <person name="Qiu Y."/>
            <person name="Nakao R."/>
        </authorList>
    </citation>
    <scope>NUCLEOTIDE SEQUENCE [LARGE SCALE GENOMIC DNA]</scope>
    <source>
        <strain evidence="1 2">Maytaro1284</strain>
        <plasmid evidence="1 2">pRA1</plasmid>
    </source>
</reference>
<gene>
    <name evidence="1" type="ORF">RAS_p500</name>
</gene>
<dbReference type="Proteomes" id="UP000321183">
    <property type="component" value="Plasmid pRA1"/>
</dbReference>
<evidence type="ECO:0000313" key="1">
    <source>
        <dbReference type="EMBL" id="BBJ32454.1"/>
    </source>
</evidence>
<accession>A0A510GBZ1</accession>
<geneLocation type="plasmid" evidence="1 2">
    <name>pRA1</name>
</geneLocation>
<dbReference type="KEGG" id="ras:RAS_p500"/>